<keyword evidence="3 5" id="KW-1133">Transmembrane helix</keyword>
<protein>
    <recommendedName>
        <fullName evidence="8">MFS general substrate transporter</fullName>
    </recommendedName>
</protein>
<feature type="transmembrane region" description="Helical" evidence="5">
    <location>
        <begin position="225"/>
        <end position="246"/>
    </location>
</feature>
<feature type="non-terminal residue" evidence="6">
    <location>
        <position position="1"/>
    </location>
</feature>
<dbReference type="InterPro" id="IPR049680">
    <property type="entry name" value="FLVCR1-2_SLC49-like"/>
</dbReference>
<dbReference type="Proteomes" id="UP000663827">
    <property type="component" value="Unassembled WGS sequence"/>
</dbReference>
<name>A0A8H3EBR3_9AGAM</name>
<dbReference type="PANTHER" id="PTHR10924:SF6">
    <property type="entry name" value="SOLUTE CARRIER FAMILY 49 MEMBER A3"/>
    <property type="match status" value="1"/>
</dbReference>
<feature type="transmembrane region" description="Helical" evidence="5">
    <location>
        <begin position="61"/>
        <end position="81"/>
    </location>
</feature>
<evidence type="ECO:0008006" key="8">
    <source>
        <dbReference type="Google" id="ProtNLM"/>
    </source>
</evidence>
<reference evidence="6" key="1">
    <citation type="submission" date="2021-01" db="EMBL/GenBank/DDBJ databases">
        <authorList>
            <person name="Kaushik A."/>
        </authorList>
    </citation>
    <scope>NUCLEOTIDE SEQUENCE</scope>
    <source>
        <strain evidence="6">AG5</strain>
    </source>
</reference>
<feature type="transmembrane region" description="Helical" evidence="5">
    <location>
        <begin position="201"/>
        <end position="219"/>
    </location>
</feature>
<dbReference type="InterPro" id="IPR011701">
    <property type="entry name" value="MFS"/>
</dbReference>
<dbReference type="GO" id="GO:0016020">
    <property type="term" value="C:membrane"/>
    <property type="evidence" value="ECO:0007669"/>
    <property type="project" value="UniProtKB-SubCell"/>
</dbReference>
<dbReference type="EMBL" id="CAJNJQ010006309">
    <property type="protein sequence ID" value="CAE7226347.1"/>
    <property type="molecule type" value="Genomic_DNA"/>
</dbReference>
<organism evidence="6 7">
    <name type="scientific">Rhizoctonia solani</name>
    <dbReference type="NCBI Taxonomy" id="456999"/>
    <lineage>
        <taxon>Eukaryota</taxon>
        <taxon>Fungi</taxon>
        <taxon>Dikarya</taxon>
        <taxon>Basidiomycota</taxon>
        <taxon>Agaricomycotina</taxon>
        <taxon>Agaricomycetes</taxon>
        <taxon>Cantharellales</taxon>
        <taxon>Ceratobasidiaceae</taxon>
        <taxon>Rhizoctonia</taxon>
    </lineage>
</organism>
<evidence type="ECO:0000256" key="1">
    <source>
        <dbReference type="ARBA" id="ARBA00004141"/>
    </source>
</evidence>
<evidence type="ECO:0000256" key="5">
    <source>
        <dbReference type="SAM" id="Phobius"/>
    </source>
</evidence>
<comment type="caution">
    <text evidence="6">The sequence shown here is derived from an EMBL/GenBank/DDBJ whole genome shotgun (WGS) entry which is preliminary data.</text>
</comment>
<evidence type="ECO:0000256" key="4">
    <source>
        <dbReference type="ARBA" id="ARBA00023136"/>
    </source>
</evidence>
<dbReference type="AlphaFoldDB" id="A0A8H3EBR3"/>
<keyword evidence="2 5" id="KW-0812">Transmembrane</keyword>
<proteinExistence type="predicted"/>
<accession>A0A8H3EBR3</accession>
<evidence type="ECO:0000313" key="6">
    <source>
        <dbReference type="EMBL" id="CAE7226347.1"/>
    </source>
</evidence>
<dbReference type="GO" id="GO:0022857">
    <property type="term" value="F:transmembrane transporter activity"/>
    <property type="evidence" value="ECO:0007669"/>
    <property type="project" value="InterPro"/>
</dbReference>
<feature type="transmembrane region" description="Helical" evidence="5">
    <location>
        <begin position="158"/>
        <end position="180"/>
    </location>
</feature>
<dbReference type="Pfam" id="PF07690">
    <property type="entry name" value="MFS_1"/>
    <property type="match status" value="1"/>
</dbReference>
<feature type="transmembrane region" description="Helical" evidence="5">
    <location>
        <begin position="128"/>
        <end position="146"/>
    </location>
</feature>
<evidence type="ECO:0000313" key="7">
    <source>
        <dbReference type="Proteomes" id="UP000663827"/>
    </source>
</evidence>
<evidence type="ECO:0000256" key="2">
    <source>
        <dbReference type="ARBA" id="ARBA00022692"/>
    </source>
</evidence>
<dbReference type="Gene3D" id="1.20.1250.20">
    <property type="entry name" value="MFS general substrate transporter like domains"/>
    <property type="match status" value="1"/>
</dbReference>
<comment type="subcellular location">
    <subcellularLocation>
        <location evidence="1">Membrane</location>
        <topology evidence="1">Multi-pass membrane protein</topology>
    </subcellularLocation>
</comment>
<evidence type="ECO:0000256" key="3">
    <source>
        <dbReference type="ARBA" id="ARBA00022989"/>
    </source>
</evidence>
<keyword evidence="4 5" id="KW-0472">Membrane</keyword>
<dbReference type="SUPFAM" id="SSF103473">
    <property type="entry name" value="MFS general substrate transporter"/>
    <property type="match status" value="1"/>
</dbReference>
<dbReference type="InterPro" id="IPR036259">
    <property type="entry name" value="MFS_trans_sf"/>
</dbReference>
<feature type="transmembrane region" description="Helical" evidence="5">
    <location>
        <begin position="291"/>
        <end position="317"/>
    </location>
</feature>
<gene>
    <name evidence="6" type="ORF">RDB_LOCUS176254</name>
</gene>
<sequence length="327" mass="35407">GWVSSRYPSFNTRPSRAMPELKDEKDETLASLPELEKCDAVAVSTVARDDTVQYRLYKQRWLGLLGICILNIIASVGLTWFPSIAVTTSDEFGISLERINWLSNCNNVVYFPVSIVIPVISSRYGLRVSCFIGTVLMFIAAWVRYAGTASSLSSDGKFALLLLAQASITLILLAFGQPWFQVLGPKYSELWFDLKGRTTSTTLIALSNPVGSAVGHLVAPFCPTVRSSVLILAISTTVLVPSALLIQKAPPIPPTFSGSRPSLPPSQVLRAFLGRSRPGESAMALRERTDAVIITLTFGSLVAAFTAISVLLAQAIVSKPTKPVFKL</sequence>
<dbReference type="PANTHER" id="PTHR10924">
    <property type="entry name" value="MAJOR FACILITATOR SUPERFAMILY PROTEIN-RELATED"/>
    <property type="match status" value="1"/>
</dbReference>